<evidence type="ECO:0000256" key="5">
    <source>
        <dbReference type="ARBA" id="ARBA00022989"/>
    </source>
</evidence>
<keyword evidence="8" id="KW-1071">Ligand-gated ion channel</keyword>
<name>A0A6I9QST9_ELAGV</name>
<dbReference type="Gene3D" id="1.10.287.70">
    <property type="match status" value="1"/>
</dbReference>
<proteinExistence type="inferred from homology"/>
<feature type="transmembrane region" description="Helical" evidence="10">
    <location>
        <begin position="376"/>
        <end position="395"/>
    </location>
</feature>
<reference evidence="13" key="1">
    <citation type="submission" date="2025-08" db="UniProtKB">
        <authorList>
            <consortium name="RefSeq"/>
        </authorList>
    </citation>
    <scope>IDENTIFICATION</scope>
</reference>
<dbReference type="GeneID" id="105039230"/>
<dbReference type="InterPro" id="IPR018490">
    <property type="entry name" value="cNMP-bd_dom_sf"/>
</dbReference>
<dbReference type="GO" id="GO:0005249">
    <property type="term" value="F:voltage-gated potassium channel activity"/>
    <property type="evidence" value="ECO:0007669"/>
    <property type="project" value="InterPro"/>
</dbReference>
<accession>A0A6I9QST9</accession>
<evidence type="ECO:0000313" key="12">
    <source>
        <dbReference type="Proteomes" id="UP000504607"/>
    </source>
</evidence>
<feature type="transmembrane region" description="Helical" evidence="10">
    <location>
        <begin position="77"/>
        <end position="99"/>
    </location>
</feature>
<comment type="subcellular location">
    <subcellularLocation>
        <location evidence="1">Endomembrane system</location>
        <topology evidence="1">Multi-pass membrane protein</topology>
    </subcellularLocation>
</comment>
<dbReference type="PANTHER" id="PTHR45651:SF7">
    <property type="entry name" value="OS09G0558300 PROTEIN"/>
    <property type="match status" value="1"/>
</dbReference>
<dbReference type="Pfam" id="PF00027">
    <property type="entry name" value="cNMP_binding"/>
    <property type="match status" value="1"/>
</dbReference>
<feature type="transmembrane region" description="Helical" evidence="10">
    <location>
        <begin position="245"/>
        <end position="265"/>
    </location>
</feature>
<evidence type="ECO:0000256" key="9">
    <source>
        <dbReference type="ARBA" id="ARBA00023303"/>
    </source>
</evidence>
<feature type="transmembrane region" description="Helical" evidence="10">
    <location>
        <begin position="173"/>
        <end position="192"/>
    </location>
</feature>
<evidence type="ECO:0000259" key="11">
    <source>
        <dbReference type="PROSITE" id="PS50042"/>
    </source>
</evidence>
<keyword evidence="5 10" id="KW-1133">Transmembrane helix</keyword>
<dbReference type="Gene3D" id="2.60.120.10">
    <property type="entry name" value="Jelly Rolls"/>
    <property type="match status" value="1"/>
</dbReference>
<dbReference type="FunFam" id="1.10.287.630:FF:000003">
    <property type="entry name" value="Cyclic nucleotide-gated ion channel 1"/>
    <property type="match status" value="1"/>
</dbReference>
<evidence type="ECO:0000256" key="6">
    <source>
        <dbReference type="ARBA" id="ARBA00023065"/>
    </source>
</evidence>
<dbReference type="InParanoid" id="A0A6I9QST9"/>
<dbReference type="InterPro" id="IPR000595">
    <property type="entry name" value="cNMP-bd_dom"/>
</dbReference>
<evidence type="ECO:0000256" key="7">
    <source>
        <dbReference type="ARBA" id="ARBA00023136"/>
    </source>
</evidence>
<dbReference type="KEGG" id="egu:105039230"/>
<dbReference type="GO" id="GO:0012505">
    <property type="term" value="C:endomembrane system"/>
    <property type="evidence" value="ECO:0007669"/>
    <property type="project" value="UniProtKB-SubCell"/>
</dbReference>
<dbReference type="CDD" id="cd00038">
    <property type="entry name" value="CAP_ED"/>
    <property type="match status" value="1"/>
</dbReference>
<dbReference type="PRINTS" id="PR01463">
    <property type="entry name" value="EAGCHANLFMLY"/>
</dbReference>
<evidence type="ECO:0000256" key="2">
    <source>
        <dbReference type="ARBA" id="ARBA00010486"/>
    </source>
</evidence>
<evidence type="ECO:0000256" key="10">
    <source>
        <dbReference type="SAM" id="Phobius"/>
    </source>
</evidence>
<evidence type="ECO:0000256" key="4">
    <source>
        <dbReference type="ARBA" id="ARBA00022692"/>
    </source>
</evidence>
<dbReference type="OrthoDB" id="426293at2759"/>
<organism evidence="12 13">
    <name type="scientific">Elaeis guineensis var. tenera</name>
    <name type="common">Oil palm</name>
    <dbReference type="NCBI Taxonomy" id="51953"/>
    <lineage>
        <taxon>Eukaryota</taxon>
        <taxon>Viridiplantae</taxon>
        <taxon>Streptophyta</taxon>
        <taxon>Embryophyta</taxon>
        <taxon>Tracheophyta</taxon>
        <taxon>Spermatophyta</taxon>
        <taxon>Magnoliopsida</taxon>
        <taxon>Liliopsida</taxon>
        <taxon>Arecaceae</taxon>
        <taxon>Arecoideae</taxon>
        <taxon>Cocoseae</taxon>
        <taxon>Elaeidinae</taxon>
        <taxon>Elaeis</taxon>
    </lineage>
</organism>
<sequence>MFGSKVIDGAGMNKERAVRFYSDEKDQAKPMYQIQRPGRIDASIPWGRSFGRSRVFPEGHKSWQKQILDPGSYVMLIWNRAFLAACLVALFIDPLFLYLPLIEPRKDYKCVTMDRRLNVAITCVRSLVDLFYILHIIVKFHTAFVAPSTRVLGRGELVMDPREIKRRYMRSEFFIDFAAALPVPQLVIWLVMPAIRNHDADHKYTTLALIILIQYMLRLYLIYFLSNQIIKSAGVVTKTAWGGAAYNLLLFMLASHVIGAVWYLLSISRQITCWKSECRMENMNGTTCDLKFLDCDISNWGDRQVWATETNVFSNCDVKNQSITFKYGIFNNSLQNDVVSTHFIEKYLYCLWWGLQNLSSYGQTLTPSTFIGETTFAILIVIIGLVLFALLIGNMQTYLQSITKRVEEWRLKRRDTEEWMKHRQLPHELRERVRGFVQYKWLATRGVDEESILQALPADLRRDIRRHLSLDLVRRVPFFSEMHDQLLDAICLRLVTCLSTEGTCIVREGDPVTEMVFIIRGRLESSTTDGGRTGFFNSIILRPGDFCGEELLTWALLPKSNVNLPSSTRTVRALVEVEFFVLRTEDLKFVANQFKRLHSKKLQHTFRFHSHHWRTWAACFIQAAWHRYKRRKMAKDLNMWESFSSIPDDYEQATNESGHEDEFLSSSVNPSHPVRNLEALKSASNLAASFRKSQKVKAIDMPTKFLKPSEPDFSADPYD</sequence>
<evidence type="ECO:0000256" key="3">
    <source>
        <dbReference type="ARBA" id="ARBA00022448"/>
    </source>
</evidence>
<dbReference type="Proteomes" id="UP000504607">
    <property type="component" value="Chromosome 2"/>
</dbReference>
<comment type="similarity">
    <text evidence="2">Belongs to the cyclic nucleotide-gated cation channel (TC 1.A.1.5) family.</text>
</comment>
<dbReference type="InterPro" id="IPR005821">
    <property type="entry name" value="Ion_trans_dom"/>
</dbReference>
<keyword evidence="9" id="KW-0407">Ion channel</keyword>
<dbReference type="PANTHER" id="PTHR45651">
    <property type="entry name" value="CYCLIC NUCLEOTIDE-GATED ION CHANNEL 15-RELATED-RELATED"/>
    <property type="match status" value="1"/>
</dbReference>
<dbReference type="GO" id="GO:0016020">
    <property type="term" value="C:membrane"/>
    <property type="evidence" value="ECO:0007669"/>
    <property type="project" value="InterPro"/>
</dbReference>
<dbReference type="Pfam" id="PF00520">
    <property type="entry name" value="Ion_trans"/>
    <property type="match status" value="1"/>
</dbReference>
<protein>
    <submittedName>
        <fullName evidence="13">Probable cyclic nucleotide-gated ion channel 14</fullName>
    </submittedName>
</protein>
<dbReference type="SUPFAM" id="SSF81324">
    <property type="entry name" value="Voltage-gated potassium channels"/>
    <property type="match status" value="1"/>
</dbReference>
<gene>
    <name evidence="13" type="primary">LOC105039230</name>
</gene>
<keyword evidence="7 10" id="KW-0472">Membrane</keyword>
<dbReference type="AlphaFoldDB" id="A0A6I9QST9"/>
<keyword evidence="3" id="KW-0813">Transport</keyword>
<evidence type="ECO:0000256" key="1">
    <source>
        <dbReference type="ARBA" id="ARBA00004127"/>
    </source>
</evidence>
<dbReference type="SUPFAM" id="SSF51206">
    <property type="entry name" value="cAMP-binding domain-like"/>
    <property type="match status" value="1"/>
</dbReference>
<dbReference type="RefSeq" id="XP_010913612.1">
    <property type="nucleotide sequence ID" value="XM_010915310.3"/>
</dbReference>
<dbReference type="PROSITE" id="PS50042">
    <property type="entry name" value="CNMP_BINDING_3"/>
    <property type="match status" value="1"/>
</dbReference>
<keyword evidence="12" id="KW-1185">Reference proteome</keyword>
<keyword evidence="4 10" id="KW-0812">Transmembrane</keyword>
<feature type="transmembrane region" description="Helical" evidence="10">
    <location>
        <begin position="119"/>
        <end position="138"/>
    </location>
</feature>
<dbReference type="InterPro" id="IPR003938">
    <property type="entry name" value="K_chnl_volt-dep_EAG/ELK/ERG"/>
</dbReference>
<dbReference type="InterPro" id="IPR014710">
    <property type="entry name" value="RmlC-like_jellyroll"/>
</dbReference>
<feature type="transmembrane region" description="Helical" evidence="10">
    <location>
        <begin position="204"/>
        <end position="225"/>
    </location>
</feature>
<keyword evidence="6" id="KW-0406">Ion transport</keyword>
<evidence type="ECO:0000313" key="13">
    <source>
        <dbReference type="RefSeq" id="XP_010913612.1"/>
    </source>
</evidence>
<dbReference type="Gene3D" id="1.10.287.630">
    <property type="entry name" value="Helix hairpin bin"/>
    <property type="match status" value="1"/>
</dbReference>
<feature type="domain" description="Cyclic nucleotide-binding" evidence="11">
    <location>
        <begin position="478"/>
        <end position="560"/>
    </location>
</feature>
<dbReference type="SMART" id="SM00100">
    <property type="entry name" value="cNMP"/>
    <property type="match status" value="1"/>
</dbReference>
<dbReference type="FunFam" id="2.60.120.10:FF:000024">
    <property type="entry name" value="Cyclic nucleotide-gated ion channel 1"/>
    <property type="match status" value="1"/>
</dbReference>
<evidence type="ECO:0000256" key="8">
    <source>
        <dbReference type="ARBA" id="ARBA00023286"/>
    </source>
</evidence>